<dbReference type="SMART" id="SM00320">
    <property type="entry name" value="WD40"/>
    <property type="match status" value="4"/>
</dbReference>
<proteinExistence type="predicted"/>
<sequence length="671" mass="75365">MSDEDQDGLITETECSKAFKRILGASAEMPKYRLKEMFDEMDVLGKQRLDFRQFHKLAAELSQYMADNPKWAKEEEEKAEKEEKRKQQQLRERAKSDASDVFAILGIAKSKDVQETEHRKNLAVNKANEAKEMLKAAGQQVLEPKQSREPRNTSRRFTSDGTTSPKKQPLEDPGSPSARITSITVNRRAGRNAGRRATVDPSTDLPKLHFQGYGHACFSLRFSPDDLQLAGAYLDGGLRVFDVARAQHLHTLNLSPRNLTRDEEKDDMEAAAEKAALERGKRLSKRGTAMLNLRWLPAGRTANIIASVDTAGTIGFWEVTRGGGVKILAEMPGEAELDALSFSEGGDKLLVGGQERVVKVYDVEQLKSSKGRDMKEELCLGSKDATVGEKPCRHSLKIMSIRSVPEHQHLFLSGGMDRSVLLWDLRTPKTPSAWISGVELCGDSLDMSRDGNTLLAGSHRSLNPLQLFDLRLLKQADESEKKAGLTMTAVQTYQWSAPLTGGHDSARHYLLVGLAKMSRNTCLRVHVLQFSYVWGYVFELFVSVACCCLLLLTVPYFFEPGLFSASCSAFRFFLACASRQWHFFLLPACCFLSFSFCAYFLLTAFWFHFLLIALRYLFMFLAVASCWSLSTCCFLLPACWFLLVAFCFLLSVSCILCYVDSQRLETRKQNQ</sequence>
<accession>A0A812IV73</accession>
<keyword evidence="5" id="KW-1185">Reference proteome</keyword>
<keyword evidence="3" id="KW-0812">Transmembrane</keyword>
<protein>
    <submittedName>
        <fullName evidence="4">Pfs-2 protein</fullName>
    </submittedName>
</protein>
<evidence type="ECO:0000313" key="4">
    <source>
        <dbReference type="EMBL" id="CAE7180288.1"/>
    </source>
</evidence>
<comment type="caution">
    <text evidence="4">The sequence shown here is derived from an EMBL/GenBank/DDBJ whole genome shotgun (WGS) entry which is preliminary data.</text>
</comment>
<dbReference type="InterPro" id="IPR036322">
    <property type="entry name" value="WD40_repeat_dom_sf"/>
</dbReference>
<keyword evidence="3" id="KW-0472">Membrane</keyword>
<dbReference type="SUPFAM" id="SSF47473">
    <property type="entry name" value="EF-hand"/>
    <property type="match status" value="1"/>
</dbReference>
<reference evidence="4" key="1">
    <citation type="submission" date="2021-02" db="EMBL/GenBank/DDBJ databases">
        <authorList>
            <person name="Dougan E. K."/>
            <person name="Rhodes N."/>
            <person name="Thang M."/>
            <person name="Chan C."/>
        </authorList>
    </citation>
    <scope>NUCLEOTIDE SEQUENCE</scope>
</reference>
<dbReference type="InterPro" id="IPR015943">
    <property type="entry name" value="WD40/YVTN_repeat-like_dom_sf"/>
</dbReference>
<evidence type="ECO:0000256" key="1">
    <source>
        <dbReference type="PROSITE-ProRule" id="PRU00221"/>
    </source>
</evidence>
<dbReference type="Gene3D" id="2.130.10.10">
    <property type="entry name" value="YVTN repeat-like/Quinoprotein amine dehydrogenase"/>
    <property type="match status" value="2"/>
</dbReference>
<gene>
    <name evidence="4" type="primary">pfs-2</name>
    <name evidence="4" type="ORF">SPIL2461_LOCUS1037</name>
</gene>
<feature type="transmembrane region" description="Helical" evidence="3">
    <location>
        <begin position="581"/>
        <end position="602"/>
    </location>
</feature>
<dbReference type="SUPFAM" id="SSF50978">
    <property type="entry name" value="WD40 repeat-like"/>
    <property type="match status" value="1"/>
</dbReference>
<feature type="repeat" description="WD" evidence="1">
    <location>
        <begin position="394"/>
        <end position="433"/>
    </location>
</feature>
<dbReference type="Proteomes" id="UP000649617">
    <property type="component" value="Unassembled WGS sequence"/>
</dbReference>
<dbReference type="InterPro" id="IPR001680">
    <property type="entry name" value="WD40_rpt"/>
</dbReference>
<feature type="compositionally biased region" description="Basic and acidic residues" evidence="2">
    <location>
        <begin position="70"/>
        <end position="95"/>
    </location>
</feature>
<feature type="region of interest" description="Disordered" evidence="2">
    <location>
        <begin position="69"/>
        <end position="95"/>
    </location>
</feature>
<evidence type="ECO:0000313" key="5">
    <source>
        <dbReference type="Proteomes" id="UP000649617"/>
    </source>
</evidence>
<dbReference type="Pfam" id="PF00400">
    <property type="entry name" value="WD40"/>
    <property type="match status" value="1"/>
</dbReference>
<dbReference type="OrthoDB" id="437411at2759"/>
<dbReference type="Gene3D" id="1.10.238.10">
    <property type="entry name" value="EF-hand"/>
    <property type="match status" value="1"/>
</dbReference>
<dbReference type="PANTHER" id="PTHR47822">
    <property type="entry name" value="CARBOHYDRATE BINDING DOMAIN CONTAINING PROTEIN"/>
    <property type="match status" value="1"/>
</dbReference>
<evidence type="ECO:0000256" key="3">
    <source>
        <dbReference type="SAM" id="Phobius"/>
    </source>
</evidence>
<feature type="compositionally biased region" description="Polar residues" evidence="2">
    <location>
        <begin position="155"/>
        <end position="166"/>
    </location>
</feature>
<feature type="transmembrane region" description="Helical" evidence="3">
    <location>
        <begin position="533"/>
        <end position="558"/>
    </location>
</feature>
<evidence type="ECO:0000256" key="2">
    <source>
        <dbReference type="SAM" id="MobiDB-lite"/>
    </source>
</evidence>
<dbReference type="PROSITE" id="PS50082">
    <property type="entry name" value="WD_REPEATS_2"/>
    <property type="match status" value="1"/>
</dbReference>
<keyword evidence="3" id="KW-1133">Transmembrane helix</keyword>
<dbReference type="InterPro" id="IPR011992">
    <property type="entry name" value="EF-hand-dom_pair"/>
</dbReference>
<organism evidence="4 5">
    <name type="scientific">Symbiodinium pilosum</name>
    <name type="common">Dinoflagellate</name>
    <dbReference type="NCBI Taxonomy" id="2952"/>
    <lineage>
        <taxon>Eukaryota</taxon>
        <taxon>Sar</taxon>
        <taxon>Alveolata</taxon>
        <taxon>Dinophyceae</taxon>
        <taxon>Suessiales</taxon>
        <taxon>Symbiodiniaceae</taxon>
        <taxon>Symbiodinium</taxon>
    </lineage>
</organism>
<dbReference type="AlphaFoldDB" id="A0A812IV73"/>
<keyword evidence="1" id="KW-0853">WD repeat</keyword>
<dbReference type="PANTHER" id="PTHR47822:SF2">
    <property type="entry name" value="F-BOX AND WD-40 DOMAIN PROTEIN 7"/>
    <property type="match status" value="1"/>
</dbReference>
<feature type="region of interest" description="Disordered" evidence="2">
    <location>
        <begin position="137"/>
        <end position="205"/>
    </location>
</feature>
<name>A0A812IV73_SYMPI</name>
<feature type="transmembrane region" description="Helical" evidence="3">
    <location>
        <begin position="635"/>
        <end position="659"/>
    </location>
</feature>
<dbReference type="EMBL" id="CAJNIZ010000992">
    <property type="protein sequence ID" value="CAE7180288.1"/>
    <property type="molecule type" value="Genomic_DNA"/>
</dbReference>
<feature type="transmembrane region" description="Helical" evidence="3">
    <location>
        <begin position="609"/>
        <end position="629"/>
    </location>
</feature>